<reference evidence="1 2" key="1">
    <citation type="submission" date="2016-02" db="EMBL/GenBank/DDBJ databases">
        <title>Complete genome of Sinomonas atrocyanea KCTC 3377.</title>
        <authorList>
            <person name="Kim K.M."/>
        </authorList>
    </citation>
    <scope>NUCLEOTIDE SEQUENCE [LARGE SCALE GENOMIC DNA]</scope>
    <source>
        <strain evidence="1 2">KCTC 3377</strain>
        <plasmid evidence="1 2">pSA01</plasmid>
    </source>
</reference>
<dbReference type="InterPro" id="IPR036388">
    <property type="entry name" value="WH-like_DNA-bd_sf"/>
</dbReference>
<dbReference type="EMBL" id="CP014519">
    <property type="protein sequence ID" value="AMM34761.1"/>
    <property type="molecule type" value="Genomic_DNA"/>
</dbReference>
<sequence length="92" mass="9709">MAEMAGPGSAARAIRRLMQVGDVVRQSYARRLGLGRSDYLALAHIYCEGPIQPRELGTRLGMGSGTLTPCWTGSSAAAMPCARAIRWTGAAS</sequence>
<dbReference type="SUPFAM" id="SSF46785">
    <property type="entry name" value="Winged helix' DNA-binding domain"/>
    <property type="match status" value="1"/>
</dbReference>
<gene>
    <name evidence="1" type="ORF">SA2016_4109</name>
</gene>
<dbReference type="Proteomes" id="UP000070134">
    <property type="component" value="Plasmid pSA01"/>
</dbReference>
<dbReference type="InterPro" id="IPR036390">
    <property type="entry name" value="WH_DNA-bd_sf"/>
</dbReference>
<dbReference type="OrthoDB" id="162531at2"/>
<keyword evidence="2" id="KW-1185">Reference proteome</keyword>
<organism evidence="1 2">
    <name type="scientific">Sinomonas atrocyanea</name>
    <dbReference type="NCBI Taxonomy" id="37927"/>
    <lineage>
        <taxon>Bacteria</taxon>
        <taxon>Bacillati</taxon>
        <taxon>Actinomycetota</taxon>
        <taxon>Actinomycetes</taxon>
        <taxon>Micrococcales</taxon>
        <taxon>Micrococcaceae</taxon>
        <taxon>Sinomonas</taxon>
    </lineage>
</organism>
<dbReference type="RefSeq" id="WP_066503058.1">
    <property type="nucleotide sequence ID" value="NZ_BJMO01000078.1"/>
</dbReference>
<evidence type="ECO:0000313" key="1">
    <source>
        <dbReference type="EMBL" id="AMM34761.1"/>
    </source>
</evidence>
<evidence type="ECO:0000313" key="2">
    <source>
        <dbReference type="Proteomes" id="UP000070134"/>
    </source>
</evidence>
<dbReference type="Gene3D" id="1.10.10.10">
    <property type="entry name" value="Winged helix-like DNA-binding domain superfamily/Winged helix DNA-binding domain"/>
    <property type="match status" value="1"/>
</dbReference>
<dbReference type="KEGG" id="satk:SA2016_4109"/>
<protein>
    <submittedName>
        <fullName evidence="1">Uncharacterized protein</fullName>
    </submittedName>
</protein>
<proteinExistence type="predicted"/>
<geneLocation type="plasmid" evidence="1 2">
    <name>pSA01</name>
</geneLocation>
<accession>A0A127A732</accession>
<keyword evidence="1" id="KW-0614">Plasmid</keyword>
<dbReference type="AlphaFoldDB" id="A0A127A732"/>
<name>A0A127A732_9MICC</name>